<comment type="catalytic activity">
    <reaction evidence="9 16">
        <text>D-sedoheptulose 7-phosphate + D-glyceraldehyde 3-phosphate = aldehydo-D-ribose 5-phosphate + D-xylulose 5-phosphate</text>
        <dbReference type="Rhea" id="RHEA:10508"/>
        <dbReference type="ChEBI" id="CHEBI:57483"/>
        <dbReference type="ChEBI" id="CHEBI:57737"/>
        <dbReference type="ChEBI" id="CHEBI:58273"/>
        <dbReference type="ChEBI" id="CHEBI:59776"/>
        <dbReference type="EC" id="2.2.1.1"/>
    </reaction>
</comment>
<dbReference type="InterPro" id="IPR055152">
    <property type="entry name" value="Transketolase-like_C_2"/>
</dbReference>
<dbReference type="PROSITE" id="PS00801">
    <property type="entry name" value="TRANSKETOLASE_1"/>
    <property type="match status" value="1"/>
</dbReference>
<feature type="binding site" evidence="13">
    <location>
        <position position="437"/>
    </location>
    <ligand>
        <name>thiamine diphosphate</name>
        <dbReference type="ChEBI" id="CHEBI:58937"/>
    </ligand>
</feature>
<comment type="caution">
    <text evidence="18">The sequence shown here is derived from an EMBL/GenBank/DDBJ whole genome shotgun (WGS) entry which is preliminary data.</text>
</comment>
<feature type="binding site" evidence="14">
    <location>
        <position position="158"/>
    </location>
    <ligand>
        <name>Mg(2+)</name>
        <dbReference type="ChEBI" id="CHEBI:18420"/>
    </ligand>
</feature>
<dbReference type="Pfam" id="PF02779">
    <property type="entry name" value="Transket_pyr"/>
    <property type="match status" value="1"/>
</dbReference>
<dbReference type="InterPro" id="IPR005478">
    <property type="entry name" value="Transketolase_bac-like"/>
</dbReference>
<evidence type="ECO:0000256" key="1">
    <source>
        <dbReference type="ARBA" id="ARBA00007131"/>
    </source>
</evidence>
<evidence type="ECO:0000259" key="17">
    <source>
        <dbReference type="SMART" id="SM00861"/>
    </source>
</evidence>
<comment type="cofactor">
    <cofactor evidence="16">
        <name>Mg(2+)</name>
        <dbReference type="ChEBI" id="CHEBI:18420"/>
    </cofactor>
    <cofactor evidence="16">
        <name>Ca(2+)</name>
        <dbReference type="ChEBI" id="CHEBI:29108"/>
    </cofactor>
    <cofactor evidence="16">
        <name>Mn(2+)</name>
        <dbReference type="ChEBI" id="CHEBI:29035"/>
    </cofactor>
    <cofactor evidence="16">
        <name>Co(2+)</name>
        <dbReference type="ChEBI" id="CHEBI:48828"/>
    </cofactor>
    <text evidence="16">Binds 1 Mg(2+) ion per subunit. Can also utilize other divalent metal cations, such as Ca(2+), Mn(2+) and Co(2+).</text>
</comment>
<feature type="binding site" evidence="12">
    <location>
        <position position="473"/>
    </location>
    <ligand>
        <name>substrate</name>
    </ligand>
</feature>
<reference evidence="18" key="1">
    <citation type="journal article" date="2023" name="Pathogens">
        <title>Prevalence of Enterococcus spp. and the Whole-Genome Characteristics of Enterococcus faecium and Enterococcus faecalis Strains Isolated from Free-Living Birds in Poland.</title>
        <authorList>
            <person name="Kwit R."/>
            <person name="Zajac M."/>
            <person name="Smialowska-Weglinska A."/>
            <person name="Skarzynska M."/>
            <person name="Bomba A."/>
            <person name="Lalak A."/>
            <person name="Skrzypiec E."/>
            <person name="Wojdat D."/>
            <person name="Koza W."/>
            <person name="Mikos-Wojewoda E."/>
            <person name="Pasim P."/>
            <person name="Skora M."/>
            <person name="Polak M."/>
            <person name="Wiacek J."/>
            <person name="Wasyl D."/>
        </authorList>
    </citation>
    <scope>NUCLEOTIDE SEQUENCE</scope>
    <source>
        <strain evidence="18">691B_2</strain>
    </source>
</reference>
<sequence length="664" mass="71960">MFDKTDQLGVNTIRTLSIEAVQKANSGHPGLPMGAAPMAYALWTKHLKVNPTTSRNWVDRDRFVLSAGHGSAMLYSLLHLSGYNVTIDDLKNFRQWDSKTPGHPEVHHTDGVEATTGPLGQGIAMAVGMAMAEAHLAATYNRDSFPIMDHYTYAICGDGDLMEGVSQEASSMAGHMKLGKLIVLYDSNDISLDGPTSKAFTENVGARYEAYGWQHILVKDGNDLDEIEAAIEAAKAETDKPTLIEVKTVIGYGAPKEGTSSVHGAPIGEEGITAAKAVYGWEYPDFTVPEEVAARFKETMIDEGQKAEEAWNEMFKNYEHAHPELAKQFKEAFANQLPEGWEQELPKYELGTSAASRVTSKETIQAISKVVPSFWGGSADLSASNNTMVAAEKDFEPGQYEGRNIWFGVREFAMAAAMNGIQLHGGSHVYGGTFFVFTDYLRPAIRLAALQKVPVTYVLTHDSVAVGEDGPTHEPIEQLASVRCIPNVHVIRPADGNETVAAWRIAMTSTETPTILVLSRQNLPVLEGTLEHASDSVQKGAYVLSPQKGEQPAGILIATGSEVNLAVEAQAKLAEEGIDVSVVSMPSFDLFEKQSAEYKESVLPKAVTKRVAIEAAASFGWERYVGTEGKTITIDHFGASAPGGLVLEKFGFTPENVVNTYKSL</sequence>
<feature type="binding site" evidence="13">
    <location>
        <position position="69"/>
    </location>
    <ligand>
        <name>thiamine diphosphate</name>
        <dbReference type="ChEBI" id="CHEBI:58937"/>
    </ligand>
</feature>
<evidence type="ECO:0000256" key="7">
    <source>
        <dbReference type="ARBA" id="ARBA00022842"/>
    </source>
</evidence>
<protein>
    <recommendedName>
        <fullName evidence="4 10">Transketolase</fullName>
        <ecNumber evidence="3 10">2.2.1.1</ecNumber>
    </recommendedName>
</protein>
<dbReference type="GO" id="GO:0004802">
    <property type="term" value="F:transketolase activity"/>
    <property type="evidence" value="ECO:0007669"/>
    <property type="project" value="UniProtKB-UniRule"/>
</dbReference>
<dbReference type="FunFam" id="3.40.50.920:FF:000003">
    <property type="entry name" value="Transketolase"/>
    <property type="match status" value="1"/>
</dbReference>
<feature type="binding site" evidence="13">
    <location>
        <position position="188"/>
    </location>
    <ligand>
        <name>thiamine diphosphate</name>
        <dbReference type="ChEBI" id="CHEBI:58937"/>
    </ligand>
</feature>
<feature type="binding site" evidence="12">
    <location>
        <position position="263"/>
    </location>
    <ligand>
        <name>substrate</name>
    </ligand>
</feature>
<evidence type="ECO:0000313" key="19">
    <source>
        <dbReference type="Proteomes" id="UP001173174"/>
    </source>
</evidence>
<feature type="binding site" evidence="13">
    <location>
        <begin position="117"/>
        <end position="119"/>
    </location>
    <ligand>
        <name>thiamine diphosphate</name>
        <dbReference type="ChEBI" id="CHEBI:58937"/>
    </ligand>
</feature>
<evidence type="ECO:0000256" key="15">
    <source>
        <dbReference type="PIRSR" id="PIRSR605478-5"/>
    </source>
</evidence>
<comment type="function">
    <text evidence="16">Catalyzes the transfer of a two-carbon ketol group from a ketose donor to an aldose acceptor, via a covalent intermediate with the cofactor thiamine pyrophosphate.</text>
</comment>
<feature type="binding site" evidence="13">
    <location>
        <position position="159"/>
    </location>
    <ligand>
        <name>thiamine diphosphate</name>
        <dbReference type="ChEBI" id="CHEBI:58937"/>
    </ligand>
</feature>
<feature type="binding site" evidence="13">
    <location>
        <position position="263"/>
    </location>
    <ligand>
        <name>thiamine diphosphate</name>
        <dbReference type="ChEBI" id="CHEBI:58937"/>
    </ligand>
</feature>
<evidence type="ECO:0000256" key="3">
    <source>
        <dbReference type="ARBA" id="ARBA00013152"/>
    </source>
</evidence>
<dbReference type="InterPro" id="IPR033247">
    <property type="entry name" value="Transketolase_fam"/>
</dbReference>
<evidence type="ECO:0000256" key="4">
    <source>
        <dbReference type="ARBA" id="ARBA00016662"/>
    </source>
</evidence>
<feature type="site" description="Important for catalytic activity" evidence="15">
    <location>
        <position position="263"/>
    </location>
</feature>
<dbReference type="PANTHER" id="PTHR43522">
    <property type="entry name" value="TRANSKETOLASE"/>
    <property type="match status" value="1"/>
</dbReference>
<evidence type="ECO:0000256" key="16">
    <source>
        <dbReference type="RuleBase" id="RU004996"/>
    </source>
</evidence>
<keyword evidence="16" id="KW-0106">Calcium</keyword>
<dbReference type="Proteomes" id="UP001173174">
    <property type="component" value="Unassembled WGS sequence"/>
</dbReference>
<dbReference type="Pfam" id="PF22613">
    <property type="entry name" value="Transketolase_C_1"/>
    <property type="match status" value="1"/>
</dbReference>
<feature type="binding site" evidence="12">
    <location>
        <position position="461"/>
    </location>
    <ligand>
        <name>substrate</name>
    </ligand>
</feature>
<dbReference type="Gene3D" id="3.40.50.920">
    <property type="match status" value="1"/>
</dbReference>
<evidence type="ECO:0000313" key="18">
    <source>
        <dbReference type="EMBL" id="MDN3191202.1"/>
    </source>
</evidence>
<feature type="active site" description="Proton donor" evidence="11">
    <location>
        <position position="411"/>
    </location>
</feature>
<dbReference type="PANTHER" id="PTHR43522:SF2">
    <property type="entry name" value="TRANSKETOLASE 1-RELATED"/>
    <property type="match status" value="1"/>
</dbReference>
<feature type="binding site" evidence="12">
    <location>
        <position position="520"/>
    </location>
    <ligand>
        <name>substrate</name>
    </ligand>
</feature>
<evidence type="ECO:0000256" key="9">
    <source>
        <dbReference type="ARBA" id="ARBA00049473"/>
    </source>
</evidence>
<feature type="binding site" evidence="12">
    <location>
        <position position="28"/>
    </location>
    <ligand>
        <name>substrate</name>
    </ligand>
</feature>
<feature type="site" description="Important for catalytic activity" evidence="15">
    <location>
        <position position="28"/>
    </location>
</feature>
<proteinExistence type="inferred from homology"/>
<dbReference type="GO" id="GO:0046872">
    <property type="term" value="F:metal ion binding"/>
    <property type="evidence" value="ECO:0007669"/>
    <property type="project" value="UniProtKB-KW"/>
</dbReference>
<dbReference type="FunFam" id="3.40.50.970:FF:000003">
    <property type="entry name" value="Transketolase"/>
    <property type="match status" value="1"/>
</dbReference>
<name>A0AAW7KC66_ENTFL</name>
<reference evidence="18" key="2">
    <citation type="submission" date="2023-03" db="EMBL/GenBank/DDBJ databases">
        <authorList>
            <person name="Zajac M."/>
            <person name="Kwit R."/>
            <person name="Wasyl D."/>
        </authorList>
    </citation>
    <scope>NUCLEOTIDE SEQUENCE</scope>
    <source>
        <strain evidence="18">691B_2</strain>
    </source>
</reference>
<evidence type="ECO:0000256" key="2">
    <source>
        <dbReference type="ARBA" id="ARBA00011738"/>
    </source>
</evidence>
<dbReference type="Gene3D" id="3.40.50.970">
    <property type="match status" value="2"/>
</dbReference>
<dbReference type="EMBL" id="JAREWH010000001">
    <property type="protein sequence ID" value="MDN3191202.1"/>
    <property type="molecule type" value="Genomic_DNA"/>
</dbReference>
<keyword evidence="8 13" id="KW-0786">Thiamine pyrophosphate</keyword>
<dbReference type="InterPro" id="IPR020826">
    <property type="entry name" value="Transketolase_BS"/>
</dbReference>
<dbReference type="RefSeq" id="WP_010826936.1">
    <property type="nucleotide sequence ID" value="NZ_CP021161.1"/>
</dbReference>
<feature type="binding site" evidence="12">
    <location>
        <position position="384"/>
    </location>
    <ligand>
        <name>substrate</name>
    </ligand>
</feature>
<evidence type="ECO:0000256" key="10">
    <source>
        <dbReference type="NCBIfam" id="TIGR00232"/>
    </source>
</evidence>
<comment type="subunit">
    <text evidence="2 16">Homodimer.</text>
</comment>
<keyword evidence="5 16" id="KW-0808">Transferase</keyword>
<feature type="binding site" evidence="12">
    <location>
        <position position="469"/>
    </location>
    <ligand>
        <name>substrate</name>
    </ligand>
</feature>
<organism evidence="18 19">
    <name type="scientific">Enterococcus faecalis</name>
    <name type="common">Streptococcus faecalis</name>
    <dbReference type="NCBI Taxonomy" id="1351"/>
    <lineage>
        <taxon>Bacteria</taxon>
        <taxon>Bacillati</taxon>
        <taxon>Bacillota</taxon>
        <taxon>Bacilli</taxon>
        <taxon>Lactobacillales</taxon>
        <taxon>Enterococcaceae</taxon>
        <taxon>Enterococcus</taxon>
    </lineage>
</organism>
<gene>
    <name evidence="18" type="primary">tkt</name>
    <name evidence="18" type="ORF">P0E79_01685</name>
</gene>
<dbReference type="CDD" id="cd07033">
    <property type="entry name" value="TPP_PYR_DXS_TK_like"/>
    <property type="match status" value="1"/>
</dbReference>
<evidence type="ECO:0000256" key="6">
    <source>
        <dbReference type="ARBA" id="ARBA00022723"/>
    </source>
</evidence>
<keyword evidence="6 14" id="KW-0479">Metal-binding</keyword>
<dbReference type="FunFam" id="3.40.50.970:FF:000004">
    <property type="entry name" value="Transketolase"/>
    <property type="match status" value="1"/>
</dbReference>
<dbReference type="AlphaFoldDB" id="A0AAW7KC66"/>
<feature type="binding site" evidence="14">
    <location>
        <position position="190"/>
    </location>
    <ligand>
        <name>Mg(2+)</name>
        <dbReference type="ChEBI" id="CHEBI:18420"/>
    </ligand>
</feature>
<accession>A0AAW7KC66</accession>
<feature type="binding site" evidence="12">
    <location>
        <position position="357"/>
    </location>
    <ligand>
        <name>substrate</name>
    </ligand>
</feature>
<dbReference type="SMART" id="SM00861">
    <property type="entry name" value="Transket_pyr"/>
    <property type="match status" value="1"/>
</dbReference>
<evidence type="ECO:0000256" key="14">
    <source>
        <dbReference type="PIRSR" id="PIRSR605478-4"/>
    </source>
</evidence>
<dbReference type="PROSITE" id="PS00802">
    <property type="entry name" value="TRANSKETOLASE_2"/>
    <property type="match status" value="1"/>
</dbReference>
<evidence type="ECO:0000256" key="13">
    <source>
        <dbReference type="PIRSR" id="PIRSR605478-3"/>
    </source>
</evidence>
<feature type="domain" description="Transketolase-like pyrimidine-binding" evidence="17">
    <location>
        <begin position="354"/>
        <end position="525"/>
    </location>
</feature>
<feature type="binding site" evidence="14">
    <location>
        <position position="188"/>
    </location>
    <ligand>
        <name>Mg(2+)</name>
        <dbReference type="ChEBI" id="CHEBI:18420"/>
    </ligand>
</feature>
<dbReference type="SUPFAM" id="SSF52922">
    <property type="entry name" value="TK C-terminal domain-like"/>
    <property type="match status" value="1"/>
</dbReference>
<dbReference type="CDD" id="cd02012">
    <property type="entry name" value="TPP_TK"/>
    <property type="match status" value="1"/>
</dbReference>
<dbReference type="InterPro" id="IPR049557">
    <property type="entry name" value="Transketolase_CS"/>
</dbReference>
<keyword evidence="7 14" id="KW-0460">Magnesium</keyword>
<dbReference type="EC" id="2.2.1.1" evidence="3 10"/>
<evidence type="ECO:0000256" key="8">
    <source>
        <dbReference type="ARBA" id="ARBA00023052"/>
    </source>
</evidence>
<dbReference type="InterPro" id="IPR009014">
    <property type="entry name" value="Transketo_C/PFOR_II"/>
</dbReference>
<comment type="cofactor">
    <cofactor evidence="14">
        <name>Mg(2+)</name>
        <dbReference type="ChEBI" id="CHEBI:18420"/>
    </cofactor>
    <text evidence="14">Binds 1 Mg(2+) ion per subunit. Can also utilize other divalent metal cations, such as Ca(2+), Mn(2+) and Co(2+).</text>
</comment>
<dbReference type="NCBIfam" id="TIGR00232">
    <property type="entry name" value="tktlase_bact"/>
    <property type="match status" value="1"/>
</dbReference>
<comment type="similarity">
    <text evidence="1 16">Belongs to the transketolase family.</text>
</comment>
<dbReference type="InterPro" id="IPR005474">
    <property type="entry name" value="Transketolase_N"/>
</dbReference>
<evidence type="ECO:0000256" key="5">
    <source>
        <dbReference type="ARBA" id="ARBA00022679"/>
    </source>
</evidence>
<evidence type="ECO:0000256" key="11">
    <source>
        <dbReference type="PIRSR" id="PIRSR605478-1"/>
    </source>
</evidence>
<dbReference type="InterPro" id="IPR029061">
    <property type="entry name" value="THDP-binding"/>
</dbReference>
<dbReference type="GO" id="GO:0005829">
    <property type="term" value="C:cytosol"/>
    <property type="evidence" value="ECO:0007669"/>
    <property type="project" value="TreeGrafter"/>
</dbReference>
<dbReference type="Pfam" id="PF00456">
    <property type="entry name" value="Transketolase_N"/>
    <property type="match status" value="1"/>
</dbReference>
<evidence type="ECO:0000256" key="12">
    <source>
        <dbReference type="PIRSR" id="PIRSR605478-2"/>
    </source>
</evidence>
<dbReference type="SUPFAM" id="SSF52518">
    <property type="entry name" value="Thiamin diphosphate-binding fold (THDP-binding)"/>
    <property type="match status" value="2"/>
</dbReference>
<comment type="cofactor">
    <cofactor evidence="13">
        <name>thiamine diphosphate</name>
        <dbReference type="ChEBI" id="CHEBI:58937"/>
    </cofactor>
    <text evidence="13">Binds 1 thiamine pyrophosphate per subunit. During the reaction, the substrate forms a covalent intermediate with the cofactor.</text>
</comment>
<dbReference type="InterPro" id="IPR005475">
    <property type="entry name" value="Transketolase-like_Pyr-bd"/>
</dbReference>
<dbReference type="GO" id="GO:0006098">
    <property type="term" value="P:pentose-phosphate shunt"/>
    <property type="evidence" value="ECO:0007669"/>
    <property type="project" value="TreeGrafter"/>
</dbReference>